<feature type="region of interest" description="Disordered" evidence="1">
    <location>
        <begin position="123"/>
        <end position="152"/>
    </location>
</feature>
<dbReference type="AlphaFoldDB" id="A0A433T0E0"/>
<reference evidence="2 3" key="1">
    <citation type="submission" date="2019-01" db="EMBL/GenBank/DDBJ databases">
        <title>A draft genome assembly of the solar-powered sea slug Elysia chlorotica.</title>
        <authorList>
            <person name="Cai H."/>
            <person name="Li Q."/>
            <person name="Fang X."/>
            <person name="Li J."/>
            <person name="Curtis N.E."/>
            <person name="Altenburger A."/>
            <person name="Shibata T."/>
            <person name="Feng M."/>
            <person name="Maeda T."/>
            <person name="Schwartz J.A."/>
            <person name="Shigenobu S."/>
            <person name="Lundholm N."/>
            <person name="Nishiyama T."/>
            <person name="Yang H."/>
            <person name="Hasebe M."/>
            <person name="Li S."/>
            <person name="Pierce S.K."/>
            <person name="Wang J."/>
        </authorList>
    </citation>
    <scope>NUCLEOTIDE SEQUENCE [LARGE SCALE GENOMIC DNA]</scope>
    <source>
        <strain evidence="2">EC2010</strain>
        <tissue evidence="2">Whole organism of an adult</tissue>
    </source>
</reference>
<keyword evidence="3" id="KW-1185">Reference proteome</keyword>
<dbReference type="Proteomes" id="UP000271974">
    <property type="component" value="Unassembled WGS sequence"/>
</dbReference>
<name>A0A433T0E0_ELYCH</name>
<comment type="caution">
    <text evidence="2">The sequence shown here is derived from an EMBL/GenBank/DDBJ whole genome shotgun (WGS) entry which is preliminary data.</text>
</comment>
<evidence type="ECO:0000313" key="3">
    <source>
        <dbReference type="Proteomes" id="UP000271974"/>
    </source>
</evidence>
<feature type="compositionally biased region" description="Basic and acidic residues" evidence="1">
    <location>
        <begin position="123"/>
        <end position="134"/>
    </location>
</feature>
<organism evidence="2 3">
    <name type="scientific">Elysia chlorotica</name>
    <name type="common">Eastern emerald elysia</name>
    <name type="synonym">Sea slug</name>
    <dbReference type="NCBI Taxonomy" id="188477"/>
    <lineage>
        <taxon>Eukaryota</taxon>
        <taxon>Metazoa</taxon>
        <taxon>Spiralia</taxon>
        <taxon>Lophotrochozoa</taxon>
        <taxon>Mollusca</taxon>
        <taxon>Gastropoda</taxon>
        <taxon>Heterobranchia</taxon>
        <taxon>Euthyneura</taxon>
        <taxon>Panpulmonata</taxon>
        <taxon>Sacoglossa</taxon>
        <taxon>Placobranchoidea</taxon>
        <taxon>Plakobranchidae</taxon>
        <taxon>Elysia</taxon>
    </lineage>
</organism>
<protein>
    <submittedName>
        <fullName evidence="2">Uncharacterized protein</fullName>
    </submittedName>
</protein>
<evidence type="ECO:0000313" key="2">
    <source>
        <dbReference type="EMBL" id="RUS74997.1"/>
    </source>
</evidence>
<dbReference type="EMBL" id="RQTK01000779">
    <property type="protein sequence ID" value="RUS74997.1"/>
    <property type="molecule type" value="Genomic_DNA"/>
</dbReference>
<accession>A0A433T0E0</accession>
<sequence length="253" mass="27705">MLPDPIRPLESREQRNRLLLLGYHCDSSHSSSSISITPGGGSDYSIIPRAVIVVPLCLSKMSESISNKRILQRLASKHIDTPGEGALLKCVELWSLNRKAPVRNPQSSILYFRLDRSRESLKNSDWSSRPEKASDCWSSRRKRQPAARQSGDPRFHEVFMAVSTELITVSGYGGTGSSSLPLLCGSRESPKALDWSSRRKRCPAARQSGDPRFHEVFMTVSTELITVSGDGGTGSSSLPLFHGGVEGISSLAH</sequence>
<proteinExistence type="predicted"/>
<evidence type="ECO:0000256" key="1">
    <source>
        <dbReference type="SAM" id="MobiDB-lite"/>
    </source>
</evidence>
<gene>
    <name evidence="2" type="ORF">EGW08_017246</name>
</gene>